<evidence type="ECO:0000313" key="2">
    <source>
        <dbReference type="EMBL" id="CAJ35447.1"/>
    </source>
</evidence>
<protein>
    <recommendedName>
        <fullName evidence="4">Flagellin</fullName>
    </recommendedName>
</protein>
<gene>
    <name evidence="2" type="ORF">LRC501</name>
</gene>
<dbReference type="AlphaFoldDB" id="Q0W846"/>
<evidence type="ECO:0008006" key="4">
    <source>
        <dbReference type="Google" id="ProtNLM"/>
    </source>
</evidence>
<proteinExistence type="predicted"/>
<keyword evidence="1" id="KW-0812">Transmembrane</keyword>
<evidence type="ECO:0000256" key="1">
    <source>
        <dbReference type="SAM" id="Phobius"/>
    </source>
</evidence>
<keyword evidence="1" id="KW-0472">Membrane</keyword>
<dbReference type="GeneID" id="5144643"/>
<keyword evidence="1" id="KW-1133">Transmembrane helix</keyword>
<evidence type="ECO:0000313" key="3">
    <source>
        <dbReference type="Proteomes" id="UP000000663"/>
    </source>
</evidence>
<dbReference type="PATRIC" id="fig|351160.9.peg.2794"/>
<organism evidence="2 3">
    <name type="scientific">Methanocella arvoryzae (strain DSM 22066 / NBRC 105507 / MRE50)</name>
    <dbReference type="NCBI Taxonomy" id="351160"/>
    <lineage>
        <taxon>Archaea</taxon>
        <taxon>Methanobacteriati</taxon>
        <taxon>Methanobacteriota</taxon>
        <taxon>Stenosarchaea group</taxon>
        <taxon>Methanomicrobia</taxon>
        <taxon>Methanocellales</taxon>
        <taxon>Methanocellaceae</taxon>
        <taxon>Methanocella</taxon>
    </lineage>
</organism>
<keyword evidence="3" id="KW-1185">Reference proteome</keyword>
<dbReference type="KEGG" id="rci:LRC501"/>
<accession>Q0W846</accession>
<dbReference type="RefSeq" id="WP_012037046.1">
    <property type="nucleotide sequence ID" value="NC_009464.1"/>
</dbReference>
<dbReference type="OrthoDB" id="132297at2157"/>
<dbReference type="STRING" id="351160.LRC501"/>
<feature type="transmembrane region" description="Helical" evidence="1">
    <location>
        <begin position="6"/>
        <end position="24"/>
    </location>
</feature>
<sequence length="179" mass="18417">MGFGGIITTGLSIVILLVAGYMILAGMSYTINAATASAATVSDKKAGQLNTALTVANVTRVSEDTLEFNLTNSGSASISDVSGMDVLLKYVDPDTMQYVDAIWLGYVPAAESPVTGAGQWYSAGVASPMRNTTSTVLLLPGESMTVRAVLSASHPSATGVVQVAAPNGVSAMTQFDFRV</sequence>
<reference evidence="2 3" key="1">
    <citation type="journal article" date="2006" name="Science">
        <title>Genome of rice cluster I archaea -- the key methane producers in the rice rhizosphere.</title>
        <authorList>
            <person name="Erkel C."/>
            <person name="Kube M."/>
            <person name="Reinhardt R."/>
            <person name="Liesack W."/>
        </authorList>
    </citation>
    <scope>NUCLEOTIDE SEQUENCE [LARGE SCALE GENOMIC DNA]</scope>
    <source>
        <strain evidence="3">DSM 22066 / NBRC 105507 / MRE50</strain>
    </source>
</reference>
<dbReference type="EMBL" id="AM114193">
    <property type="protein sequence ID" value="CAJ35447.1"/>
    <property type="molecule type" value="Genomic_DNA"/>
</dbReference>
<dbReference type="Proteomes" id="UP000000663">
    <property type="component" value="Chromosome"/>
</dbReference>
<name>Q0W846_METAR</name>
<dbReference type="eggNOG" id="arCOG01824">
    <property type="taxonomic scope" value="Archaea"/>
</dbReference>